<dbReference type="PANTHER" id="PTHR30319">
    <property type="entry name" value="PHENYLACETIC ACID REGULATOR-RELATED TRANSCRIPTIONAL REPRESSOR"/>
    <property type="match status" value="1"/>
</dbReference>
<accession>A0A2H9UQW4</accession>
<dbReference type="RefSeq" id="WP_100357105.1">
    <property type="nucleotide sequence ID" value="NZ_PGOZ01000001.1"/>
</dbReference>
<dbReference type="EMBL" id="PGOZ01000001">
    <property type="protein sequence ID" value="PJI34098.1"/>
    <property type="molecule type" value="Genomic_DNA"/>
</dbReference>
<dbReference type="GO" id="GO:0006351">
    <property type="term" value="P:DNA-templated transcription"/>
    <property type="evidence" value="ECO:0007669"/>
    <property type="project" value="TreeGrafter"/>
</dbReference>
<protein>
    <submittedName>
        <fullName evidence="1">Uncharacterized protein</fullName>
    </submittedName>
</protein>
<name>A0A2H9UQW4_9GAMM</name>
<dbReference type="AlphaFoldDB" id="A0A2H9UQW4"/>
<dbReference type="Proteomes" id="UP000242351">
    <property type="component" value="Unassembled WGS sequence"/>
</dbReference>
<dbReference type="InterPro" id="IPR036388">
    <property type="entry name" value="WH-like_DNA-bd_sf"/>
</dbReference>
<gene>
    <name evidence="1" type="ORF">CU320_01840</name>
</gene>
<reference evidence="1 2" key="2">
    <citation type="submission" date="2017-12" db="EMBL/GenBank/DDBJ databases">
        <title>Revising the taxonomy of the Acinetobacter lwoffii group: the description of Acinetobacter pseudolwoffii sp. nov. and emended description of Acinetobacter lwoffii.</title>
        <authorList>
            <person name="Nemec A."/>
        </authorList>
    </citation>
    <scope>NUCLEOTIDE SEQUENCE [LARGE SCALE GENOMIC DNA]</scope>
    <source>
        <strain evidence="1 2">ANC 5347</strain>
    </source>
</reference>
<dbReference type="PANTHER" id="PTHR30319:SF1">
    <property type="entry name" value="TRANSCRIPTIONAL REPRESSOR PAAX"/>
    <property type="match status" value="1"/>
</dbReference>
<dbReference type="Gene3D" id="1.10.10.10">
    <property type="entry name" value="Winged helix-like DNA-binding domain superfamily/Winged helix DNA-binding domain"/>
    <property type="match status" value="1"/>
</dbReference>
<sequence length="262" mass="30017">MTYKLNARHLVLDLLYASQNSTTSIKQMLCAADLLSISHNSLRVAVARLNQENIIQAVERGVYQLLEKKFDTSFISLNKHPNMQMATAWNGKYVLVYTGALGRVDRTALSKREKALGYYGFQEMEQNVFIRPDNLILSLTELKTAAIQFGLDPDARFFQVSEIDQEIDVSALWDVQALHQTYLEVNQDIHQWFDYSQSLPLPDAAKTAFYLGKSALFSLRADPLLPAEWIDAEARQQFELAVREIEKQGQFLWQQYFNNQGV</sequence>
<proteinExistence type="predicted"/>
<organism evidence="1 2">
    <name type="scientific">Acinetobacter pseudolwoffii</name>
    <dbReference type="NCBI Taxonomy" id="2053287"/>
    <lineage>
        <taxon>Bacteria</taxon>
        <taxon>Pseudomonadati</taxon>
        <taxon>Pseudomonadota</taxon>
        <taxon>Gammaproteobacteria</taxon>
        <taxon>Moraxellales</taxon>
        <taxon>Moraxellaceae</taxon>
        <taxon>Acinetobacter</taxon>
    </lineage>
</organism>
<reference evidence="1 2" key="1">
    <citation type="submission" date="2017-11" db="EMBL/GenBank/DDBJ databases">
        <authorList>
            <person name="Han C.G."/>
        </authorList>
    </citation>
    <scope>NUCLEOTIDE SEQUENCE [LARGE SCALE GENOMIC DNA]</scope>
    <source>
        <strain evidence="1 2">ANC 5347</strain>
    </source>
</reference>
<evidence type="ECO:0000313" key="2">
    <source>
        <dbReference type="Proteomes" id="UP000242351"/>
    </source>
</evidence>
<evidence type="ECO:0000313" key="1">
    <source>
        <dbReference type="EMBL" id="PJI34098.1"/>
    </source>
</evidence>
<comment type="caution">
    <text evidence="1">The sequence shown here is derived from an EMBL/GenBank/DDBJ whole genome shotgun (WGS) entry which is preliminary data.</text>
</comment>
<dbReference type="Gene3D" id="3.30.70.2650">
    <property type="match status" value="1"/>
</dbReference>